<organism evidence="1 2">
    <name type="scientific">Stieleria bergensis</name>
    <dbReference type="NCBI Taxonomy" id="2528025"/>
    <lineage>
        <taxon>Bacteria</taxon>
        <taxon>Pseudomonadati</taxon>
        <taxon>Planctomycetota</taxon>
        <taxon>Planctomycetia</taxon>
        <taxon>Pirellulales</taxon>
        <taxon>Pirellulaceae</taxon>
        <taxon>Stieleria</taxon>
    </lineage>
</organism>
<dbReference type="AlphaFoldDB" id="A0A517SWD5"/>
<sequence>MSVRNLARGAIGGLFEKTRKCTPIPNDSGSILIHYWADSGRMEAAIAASFLIQPKVVLRFTLGTQNDHEHLAGQSLDVGVTEQAVPR</sequence>
<name>A0A517SWD5_9BACT</name>
<keyword evidence="2" id="KW-1185">Reference proteome</keyword>
<evidence type="ECO:0000313" key="2">
    <source>
        <dbReference type="Proteomes" id="UP000315003"/>
    </source>
</evidence>
<protein>
    <submittedName>
        <fullName evidence="1">Uncharacterized protein</fullName>
    </submittedName>
</protein>
<reference evidence="1 2" key="1">
    <citation type="submission" date="2019-02" db="EMBL/GenBank/DDBJ databases">
        <title>Deep-cultivation of Planctomycetes and their phenomic and genomic characterization uncovers novel biology.</title>
        <authorList>
            <person name="Wiegand S."/>
            <person name="Jogler M."/>
            <person name="Boedeker C."/>
            <person name="Pinto D."/>
            <person name="Vollmers J."/>
            <person name="Rivas-Marin E."/>
            <person name="Kohn T."/>
            <person name="Peeters S.H."/>
            <person name="Heuer A."/>
            <person name="Rast P."/>
            <person name="Oberbeckmann S."/>
            <person name="Bunk B."/>
            <person name="Jeske O."/>
            <person name="Meyerdierks A."/>
            <person name="Storesund J.E."/>
            <person name="Kallscheuer N."/>
            <person name="Luecker S."/>
            <person name="Lage O.M."/>
            <person name="Pohl T."/>
            <person name="Merkel B.J."/>
            <person name="Hornburger P."/>
            <person name="Mueller R.-W."/>
            <person name="Bruemmer F."/>
            <person name="Labrenz M."/>
            <person name="Spormann A.M."/>
            <person name="Op den Camp H."/>
            <person name="Overmann J."/>
            <person name="Amann R."/>
            <person name="Jetten M.S.M."/>
            <person name="Mascher T."/>
            <person name="Medema M.H."/>
            <person name="Devos D.P."/>
            <person name="Kaster A.-K."/>
            <person name="Ovreas L."/>
            <person name="Rohde M."/>
            <person name="Galperin M.Y."/>
            <person name="Jogler C."/>
        </authorList>
    </citation>
    <scope>NUCLEOTIDE SEQUENCE [LARGE SCALE GENOMIC DNA]</scope>
    <source>
        <strain evidence="1 2">SV_7m_r</strain>
    </source>
</reference>
<gene>
    <name evidence="1" type="ORF">SV7mr_29680</name>
</gene>
<proteinExistence type="predicted"/>
<evidence type="ECO:0000313" key="1">
    <source>
        <dbReference type="EMBL" id="QDT60445.1"/>
    </source>
</evidence>
<dbReference type="EMBL" id="CP036272">
    <property type="protein sequence ID" value="QDT60445.1"/>
    <property type="molecule type" value="Genomic_DNA"/>
</dbReference>
<accession>A0A517SWD5</accession>
<dbReference type="Proteomes" id="UP000315003">
    <property type="component" value="Chromosome"/>
</dbReference>